<dbReference type="Gene3D" id="3.10.580.10">
    <property type="entry name" value="CBS-domain"/>
    <property type="match status" value="1"/>
</dbReference>
<feature type="domain" description="CBS" evidence="4">
    <location>
        <begin position="244"/>
        <end position="300"/>
    </location>
</feature>
<dbReference type="PROSITE" id="PS51371">
    <property type="entry name" value="CBS"/>
    <property type="match status" value="2"/>
</dbReference>
<accession>A0AAE3KAS7</accession>
<dbReference type="Pfam" id="PF00027">
    <property type="entry name" value="cNMP_binding"/>
    <property type="match status" value="1"/>
</dbReference>
<dbReference type="Proteomes" id="UP001205843">
    <property type="component" value="Unassembled WGS sequence"/>
</dbReference>
<dbReference type="EMBL" id="JALJXV010000002">
    <property type="protein sequence ID" value="MCP1673791.1"/>
    <property type="molecule type" value="Genomic_DNA"/>
</dbReference>
<organism evidence="5 6">
    <name type="scientific">Natronocella acetinitrilica</name>
    <dbReference type="NCBI Taxonomy" id="414046"/>
    <lineage>
        <taxon>Bacteria</taxon>
        <taxon>Pseudomonadati</taxon>
        <taxon>Pseudomonadota</taxon>
        <taxon>Gammaproteobacteria</taxon>
        <taxon>Chromatiales</taxon>
        <taxon>Ectothiorhodospiraceae</taxon>
        <taxon>Natronocella</taxon>
    </lineage>
</organism>
<evidence type="ECO:0000313" key="5">
    <source>
        <dbReference type="EMBL" id="MCP1673791.1"/>
    </source>
</evidence>
<keyword evidence="1 2" id="KW-0129">CBS domain</keyword>
<evidence type="ECO:0000313" key="6">
    <source>
        <dbReference type="Proteomes" id="UP001205843"/>
    </source>
</evidence>
<dbReference type="Pfam" id="PF10335">
    <property type="entry name" value="DUF294_C"/>
    <property type="match status" value="1"/>
</dbReference>
<dbReference type="InterPro" id="IPR046342">
    <property type="entry name" value="CBS_dom_sf"/>
</dbReference>
<dbReference type="GO" id="GO:0008773">
    <property type="term" value="F:[protein-PII] uridylyltransferase activity"/>
    <property type="evidence" value="ECO:0007669"/>
    <property type="project" value="InterPro"/>
</dbReference>
<dbReference type="InterPro" id="IPR018490">
    <property type="entry name" value="cNMP-bd_dom_sf"/>
</dbReference>
<comment type="caution">
    <text evidence="5">The sequence shown here is derived from an EMBL/GenBank/DDBJ whole genome shotgun (WGS) entry which is preliminary data.</text>
</comment>
<dbReference type="Gene3D" id="2.60.120.10">
    <property type="entry name" value="Jelly Rolls"/>
    <property type="match status" value="1"/>
</dbReference>
<dbReference type="InterPro" id="IPR051257">
    <property type="entry name" value="Diverse_CBS-Domain"/>
</dbReference>
<dbReference type="SUPFAM" id="SSF51206">
    <property type="entry name" value="cAMP-binding domain-like"/>
    <property type="match status" value="1"/>
</dbReference>
<dbReference type="SUPFAM" id="SSF54631">
    <property type="entry name" value="CBS-domain pair"/>
    <property type="match status" value="1"/>
</dbReference>
<dbReference type="Pfam" id="PF03445">
    <property type="entry name" value="DUF294"/>
    <property type="match status" value="1"/>
</dbReference>
<dbReference type="SMART" id="SM00100">
    <property type="entry name" value="cNMP"/>
    <property type="match status" value="1"/>
</dbReference>
<evidence type="ECO:0000259" key="4">
    <source>
        <dbReference type="PROSITE" id="PS51371"/>
    </source>
</evidence>
<feature type="domain" description="Cyclic nucleotide-binding" evidence="3">
    <location>
        <begin position="65"/>
        <end position="132"/>
    </location>
</feature>
<dbReference type="InterPro" id="IPR000644">
    <property type="entry name" value="CBS_dom"/>
</dbReference>
<dbReference type="CDD" id="cd17771">
    <property type="entry name" value="CBS_pair_CAP-ED_NT_Pol-beta-like_DUF294_assoc"/>
    <property type="match status" value="1"/>
</dbReference>
<dbReference type="AlphaFoldDB" id="A0AAE3KAS7"/>
<feature type="domain" description="CBS" evidence="4">
    <location>
        <begin position="179"/>
        <end position="235"/>
    </location>
</feature>
<dbReference type="InterPro" id="IPR005105">
    <property type="entry name" value="GlnD_Uridyltrans_N"/>
</dbReference>
<sequence>MGRDRKKQEELTESRMSPAAAVEFLRQHQPFADMEAEVLTYLGEHAKVGLFDAGAVLTHPDNGAADTLFIIIDGGVRGEATGGDGAHVWELHPGEMFPVGALLSRRPVQTVGRAVEKTRCLQLDLAVFDSLVQRSRVFSDFCTRRLATLFGQVQRQVRSTALEGLDGGSTLNFRLDERLRQEPVTCRPDTPIREALQTMRAQHVGSMVISDDELRPLGVFTLPDLLSRVALPGASLDQPIESVMTPNPISLPGSAFAFEAAMLMAQHGIRHICVVDRGRLRGVVSERDLFTLQRVGLVNLSRAIARATSVDTLSSITRDIRQLVEQMIAQGMRAGQITQIIALLNDRIANRIIDLHLEEAEDLPEVTFSWLVFGSEGRREQTLKTDQDNGIIFATPQGETSAEAIRAAFTPWARRINESLDRCGYPLCTGNIMASNPDCCLSADEWQERFRRWVDQGTPEHLLKASIYFDFRVLHGDHAAAESLRDWLLTRTAGNSRFRKQMAMNALNLRPPLGVIRDFKLSTGGEHPNTLNLKLNGVAPFVDAARILALANHVPATNTTERLRGAARAGAVRAHDAEAWVEAYEYIQLLRLRTNQEQAAAGEPLSNHVAPDRLNPLDRRILKEAFREARKLQARIATDYQL</sequence>
<proteinExistence type="predicted"/>
<dbReference type="PANTHER" id="PTHR43080:SF2">
    <property type="entry name" value="CBS DOMAIN-CONTAINING PROTEIN"/>
    <property type="match status" value="1"/>
</dbReference>
<evidence type="ECO:0000256" key="2">
    <source>
        <dbReference type="PROSITE-ProRule" id="PRU00703"/>
    </source>
</evidence>
<evidence type="ECO:0000259" key="3">
    <source>
        <dbReference type="PROSITE" id="PS50042"/>
    </source>
</evidence>
<reference evidence="5" key="1">
    <citation type="submission" date="2022-03" db="EMBL/GenBank/DDBJ databases">
        <title>Genomic Encyclopedia of Type Strains, Phase III (KMG-III): the genomes of soil and plant-associated and newly described type strains.</title>
        <authorList>
            <person name="Whitman W."/>
        </authorList>
    </citation>
    <scope>NUCLEOTIDE SEQUENCE</scope>
    <source>
        <strain evidence="5">ANL 6-2</strain>
    </source>
</reference>
<evidence type="ECO:0000256" key="1">
    <source>
        <dbReference type="ARBA" id="ARBA00023122"/>
    </source>
</evidence>
<gene>
    <name evidence="5" type="ORF">J2T57_000890</name>
</gene>
<dbReference type="SMART" id="SM00116">
    <property type="entry name" value="CBS"/>
    <property type="match status" value="2"/>
</dbReference>
<dbReference type="InterPro" id="IPR014710">
    <property type="entry name" value="RmlC-like_jellyroll"/>
</dbReference>
<protein>
    <submittedName>
        <fullName evidence="5">CBS domain-containing protein</fullName>
    </submittedName>
</protein>
<dbReference type="RefSeq" id="WP_253474818.1">
    <property type="nucleotide sequence ID" value="NZ_JALJXV010000002.1"/>
</dbReference>
<dbReference type="PROSITE" id="PS50042">
    <property type="entry name" value="CNMP_BINDING_3"/>
    <property type="match status" value="1"/>
</dbReference>
<keyword evidence="6" id="KW-1185">Reference proteome</keyword>
<dbReference type="PANTHER" id="PTHR43080">
    <property type="entry name" value="CBS DOMAIN-CONTAINING PROTEIN CBSX3, MITOCHONDRIAL"/>
    <property type="match status" value="1"/>
</dbReference>
<dbReference type="Pfam" id="PF00571">
    <property type="entry name" value="CBS"/>
    <property type="match status" value="2"/>
</dbReference>
<dbReference type="InterPro" id="IPR018821">
    <property type="entry name" value="DUF294_put_nucleoTrafse_sb-bd"/>
</dbReference>
<dbReference type="CDD" id="cd00038">
    <property type="entry name" value="CAP_ED"/>
    <property type="match status" value="1"/>
</dbReference>
<dbReference type="CDD" id="cd05401">
    <property type="entry name" value="NT_GlnE_GlnD_like"/>
    <property type="match status" value="1"/>
</dbReference>
<name>A0AAE3KAS7_9GAMM</name>
<dbReference type="InterPro" id="IPR000595">
    <property type="entry name" value="cNMP-bd_dom"/>
</dbReference>